<dbReference type="GO" id="GO:0042791">
    <property type="term" value="P:5S class rRNA transcription by RNA polymerase III"/>
    <property type="evidence" value="ECO:0007669"/>
    <property type="project" value="TreeGrafter"/>
</dbReference>
<dbReference type="InterPro" id="IPR044210">
    <property type="entry name" value="Tfc3-like"/>
</dbReference>
<name>A0A2G9HXT8_9LAMI</name>
<accession>A0A2G9HXT8</accession>
<protein>
    <submittedName>
        <fullName evidence="1">Uncharacterized protein</fullName>
    </submittedName>
</protein>
<dbReference type="EMBL" id="NKXS01000788">
    <property type="protein sequence ID" value="PIN22318.1"/>
    <property type="molecule type" value="Genomic_DNA"/>
</dbReference>
<dbReference type="GO" id="GO:0000127">
    <property type="term" value="C:transcription factor TFIIIC complex"/>
    <property type="evidence" value="ECO:0007669"/>
    <property type="project" value="InterPro"/>
</dbReference>
<sequence length="265" mass="30085">MKEICKILDTKEEKMLELMIEVLGAFGRALKVNAYDSVRVVDSLYRSKYFLTSLPDRADTHLKRQKKKTVDEHMPLDLDNPNKTVAALENEISMDTDDVHRITILNCPEGDAGPPTEMLTKDKITGYQHSAVAPPEIDRVENFELHCADTHICRPLLPWMNGNGTINEPVYKGLIRRVLGIVMQNPGILEDGIITQMKSLNPQSCRQLLEIMIMDKHIITRKMYEKTSTHQPPSILANLVGDGFRKSKLISRVHYFANPMSTTML</sequence>
<dbReference type="PANTHER" id="PTHR15180">
    <property type="entry name" value="GENERAL TRANSCRIPTION FACTOR 3C POLYPEPTIDE 1"/>
    <property type="match status" value="1"/>
</dbReference>
<dbReference type="Proteomes" id="UP000231279">
    <property type="component" value="Unassembled WGS sequence"/>
</dbReference>
<proteinExistence type="predicted"/>
<gene>
    <name evidence="1" type="ORF">CDL12_04981</name>
</gene>
<keyword evidence="2" id="KW-1185">Reference proteome</keyword>
<dbReference type="PANTHER" id="PTHR15180:SF1">
    <property type="entry name" value="GENERAL TRANSCRIPTION FACTOR 3C POLYPEPTIDE 1"/>
    <property type="match status" value="1"/>
</dbReference>
<dbReference type="OrthoDB" id="68020at2759"/>
<organism evidence="1 2">
    <name type="scientific">Handroanthus impetiginosus</name>
    <dbReference type="NCBI Taxonomy" id="429701"/>
    <lineage>
        <taxon>Eukaryota</taxon>
        <taxon>Viridiplantae</taxon>
        <taxon>Streptophyta</taxon>
        <taxon>Embryophyta</taxon>
        <taxon>Tracheophyta</taxon>
        <taxon>Spermatophyta</taxon>
        <taxon>Magnoliopsida</taxon>
        <taxon>eudicotyledons</taxon>
        <taxon>Gunneridae</taxon>
        <taxon>Pentapetalae</taxon>
        <taxon>asterids</taxon>
        <taxon>lamiids</taxon>
        <taxon>Lamiales</taxon>
        <taxon>Bignoniaceae</taxon>
        <taxon>Crescentiina</taxon>
        <taxon>Tabebuia alliance</taxon>
        <taxon>Handroanthus</taxon>
    </lineage>
</organism>
<reference evidence="2" key="1">
    <citation type="journal article" date="2018" name="Gigascience">
        <title>Genome assembly of the Pink Ipe (Handroanthus impetiginosus, Bignoniaceae), a highly valued, ecologically keystone Neotropical timber forest tree.</title>
        <authorList>
            <person name="Silva-Junior O.B."/>
            <person name="Grattapaglia D."/>
            <person name="Novaes E."/>
            <person name="Collevatti R.G."/>
        </authorList>
    </citation>
    <scope>NUCLEOTIDE SEQUENCE [LARGE SCALE GENOMIC DNA]</scope>
    <source>
        <strain evidence="2">cv. UFG-1</strain>
    </source>
</reference>
<dbReference type="GO" id="GO:0006384">
    <property type="term" value="P:transcription initiation at RNA polymerase III promoter"/>
    <property type="evidence" value="ECO:0007669"/>
    <property type="project" value="InterPro"/>
</dbReference>
<dbReference type="AlphaFoldDB" id="A0A2G9HXT8"/>
<comment type="caution">
    <text evidence="1">The sequence shown here is derived from an EMBL/GenBank/DDBJ whole genome shotgun (WGS) entry which is preliminary data.</text>
</comment>
<evidence type="ECO:0000313" key="2">
    <source>
        <dbReference type="Proteomes" id="UP000231279"/>
    </source>
</evidence>
<dbReference type="STRING" id="429701.A0A2G9HXT8"/>
<evidence type="ECO:0000313" key="1">
    <source>
        <dbReference type="EMBL" id="PIN22318.1"/>
    </source>
</evidence>
<dbReference type="GO" id="GO:0003677">
    <property type="term" value="F:DNA binding"/>
    <property type="evidence" value="ECO:0007669"/>
    <property type="project" value="InterPro"/>
</dbReference>